<dbReference type="Proteomes" id="UP001198630">
    <property type="component" value="Unassembled WGS sequence"/>
</dbReference>
<dbReference type="RefSeq" id="WP_230789880.1">
    <property type="nucleotide sequence ID" value="NZ_JAJNCO010000004.1"/>
</dbReference>
<reference evidence="2" key="1">
    <citation type="submission" date="2021-11" db="EMBL/GenBank/DDBJ databases">
        <title>Development of a sustainable strategy for remediation of hydrocarbon-contaminated territories based on the waste exchange concept.</title>
        <authorList>
            <person name="Elkin A."/>
        </authorList>
    </citation>
    <scope>NUCLEOTIDE SEQUENCE</scope>
    <source>
        <strain evidence="2">IEGM 757</strain>
    </source>
</reference>
<dbReference type="InterPro" id="IPR058158">
    <property type="entry name" value="Phage_zn-bd_3"/>
</dbReference>
<comment type="caution">
    <text evidence="2">The sequence shown here is derived from an EMBL/GenBank/DDBJ whole genome shotgun (WGS) entry which is preliminary data.</text>
</comment>
<feature type="domain" description="Phage FDXHR zinc binding" evidence="1">
    <location>
        <begin position="11"/>
        <end position="55"/>
    </location>
</feature>
<dbReference type="EMBL" id="JAJNCO010000004">
    <property type="protein sequence ID" value="MCD2111416.1"/>
    <property type="molecule type" value="Genomic_DNA"/>
</dbReference>
<evidence type="ECO:0000313" key="2">
    <source>
        <dbReference type="EMBL" id="MCD2111416.1"/>
    </source>
</evidence>
<protein>
    <recommendedName>
        <fullName evidence="1">Phage FDXHR zinc binding domain-containing protein</fullName>
    </recommendedName>
</protein>
<evidence type="ECO:0000259" key="1">
    <source>
        <dbReference type="Pfam" id="PF24071"/>
    </source>
</evidence>
<dbReference type="Pfam" id="PF24071">
    <property type="entry name" value="Phage_zn_bind_3"/>
    <property type="match status" value="1"/>
</dbReference>
<name>A0AAW4XET5_RHORH</name>
<sequence length="92" mass="10329">MTEETMTQINTCNRCHTQWTGLTTSHCDGCHHTFSSITAFDAHRRAGTCRTPQEAGLVLLDRAYPCYGSPVRETTEPWFDTLDELAAAIHQD</sequence>
<gene>
    <name evidence="2" type="ORF">LQ384_09940</name>
</gene>
<accession>A0AAW4XET5</accession>
<dbReference type="AlphaFoldDB" id="A0AAW4XET5"/>
<organism evidence="2 3">
    <name type="scientific">Rhodococcus rhodochrous</name>
    <dbReference type="NCBI Taxonomy" id="1829"/>
    <lineage>
        <taxon>Bacteria</taxon>
        <taxon>Bacillati</taxon>
        <taxon>Actinomycetota</taxon>
        <taxon>Actinomycetes</taxon>
        <taxon>Mycobacteriales</taxon>
        <taxon>Nocardiaceae</taxon>
        <taxon>Rhodococcus</taxon>
    </lineage>
</organism>
<proteinExistence type="predicted"/>
<evidence type="ECO:0000313" key="3">
    <source>
        <dbReference type="Proteomes" id="UP001198630"/>
    </source>
</evidence>